<evidence type="ECO:0000256" key="2">
    <source>
        <dbReference type="ARBA" id="ARBA00022630"/>
    </source>
</evidence>
<organism evidence="6 7">
    <name type="scientific">Paenibacillus durus</name>
    <name type="common">Paenibacillus azotofixans</name>
    <dbReference type="NCBI Taxonomy" id="44251"/>
    <lineage>
        <taxon>Bacteria</taxon>
        <taxon>Bacillati</taxon>
        <taxon>Bacillota</taxon>
        <taxon>Bacilli</taxon>
        <taxon>Bacillales</taxon>
        <taxon>Paenibacillaceae</taxon>
        <taxon>Paenibacillus</taxon>
    </lineage>
</organism>
<dbReference type="GO" id="GO:0016491">
    <property type="term" value="F:oxidoreductase activity"/>
    <property type="evidence" value="ECO:0007669"/>
    <property type="project" value="UniProtKB-KW"/>
</dbReference>
<dbReference type="Proteomes" id="UP000029409">
    <property type="component" value="Chromosome"/>
</dbReference>
<comment type="cofactor">
    <cofactor evidence="1">
        <name>FAD</name>
        <dbReference type="ChEBI" id="CHEBI:57692"/>
    </cofactor>
</comment>
<dbReference type="PANTHER" id="PTHR42934">
    <property type="entry name" value="GLYCOLATE OXIDASE SUBUNIT GLCD"/>
    <property type="match status" value="1"/>
</dbReference>
<dbReference type="SUPFAM" id="SSF55103">
    <property type="entry name" value="FAD-linked oxidases, C-terminal domain"/>
    <property type="match status" value="1"/>
</dbReference>
<dbReference type="EMBL" id="CP009288">
    <property type="protein sequence ID" value="AIQ13735.1"/>
    <property type="molecule type" value="Genomic_DNA"/>
</dbReference>
<dbReference type="Gene3D" id="1.10.45.10">
    <property type="entry name" value="Vanillyl-alcohol Oxidase, Chain A, domain 4"/>
    <property type="match status" value="1"/>
</dbReference>
<dbReference type="InterPro" id="IPR016164">
    <property type="entry name" value="FAD-linked_Oxase-like_C"/>
</dbReference>
<dbReference type="InterPro" id="IPR016171">
    <property type="entry name" value="Vanillyl_alc_oxidase_C-sub2"/>
</dbReference>
<proteinExistence type="predicted"/>
<dbReference type="AlphaFoldDB" id="A0A089HSK9"/>
<dbReference type="InterPro" id="IPR004113">
    <property type="entry name" value="FAD-bd_oxidored_4_C"/>
</dbReference>
<keyword evidence="3" id="KW-0274">FAD</keyword>
<dbReference type="GO" id="GO:0071949">
    <property type="term" value="F:FAD binding"/>
    <property type="evidence" value="ECO:0007669"/>
    <property type="project" value="InterPro"/>
</dbReference>
<dbReference type="PROSITE" id="PS51387">
    <property type="entry name" value="FAD_PCMH"/>
    <property type="match status" value="1"/>
</dbReference>
<evidence type="ECO:0000259" key="5">
    <source>
        <dbReference type="PROSITE" id="PS51387"/>
    </source>
</evidence>
<dbReference type="Gene3D" id="3.30.70.2740">
    <property type="match status" value="1"/>
</dbReference>
<dbReference type="STRING" id="44251.PDUR_18785"/>
<evidence type="ECO:0000256" key="4">
    <source>
        <dbReference type="ARBA" id="ARBA00023002"/>
    </source>
</evidence>
<dbReference type="InterPro" id="IPR016166">
    <property type="entry name" value="FAD-bd_PCMH"/>
</dbReference>
<dbReference type="SUPFAM" id="SSF56176">
    <property type="entry name" value="FAD-binding/transporter-associated domain-like"/>
    <property type="match status" value="1"/>
</dbReference>
<keyword evidence="4" id="KW-0560">Oxidoreductase</keyword>
<evidence type="ECO:0000256" key="3">
    <source>
        <dbReference type="ARBA" id="ARBA00022827"/>
    </source>
</evidence>
<evidence type="ECO:0000256" key="1">
    <source>
        <dbReference type="ARBA" id="ARBA00001974"/>
    </source>
</evidence>
<dbReference type="PANTHER" id="PTHR42934:SF2">
    <property type="entry name" value="GLYCOLATE OXIDASE SUBUNIT GLCD"/>
    <property type="match status" value="1"/>
</dbReference>
<dbReference type="InterPro" id="IPR051914">
    <property type="entry name" value="FAD-linked_OxidoTrans_Type4"/>
</dbReference>
<dbReference type="eggNOG" id="COG0277">
    <property type="taxonomic scope" value="Bacteria"/>
</dbReference>
<protein>
    <submittedName>
        <fullName evidence="6">2-hydroxy-acid oxidase</fullName>
    </submittedName>
</protein>
<dbReference type="InterPro" id="IPR016169">
    <property type="entry name" value="FAD-bd_PCMH_sub2"/>
</dbReference>
<dbReference type="Gene3D" id="3.30.465.10">
    <property type="match status" value="1"/>
</dbReference>
<dbReference type="InterPro" id="IPR006094">
    <property type="entry name" value="Oxid_FAD_bind_N"/>
</dbReference>
<dbReference type="Pfam" id="PF01565">
    <property type="entry name" value="FAD_binding_4"/>
    <property type="match status" value="1"/>
</dbReference>
<dbReference type="InterPro" id="IPR036318">
    <property type="entry name" value="FAD-bd_PCMH-like_sf"/>
</dbReference>
<dbReference type="FunFam" id="1.10.45.10:FF:000001">
    <property type="entry name" value="D-lactate dehydrogenase mitochondrial"/>
    <property type="match status" value="1"/>
</dbReference>
<gene>
    <name evidence="6" type="ORF">PDUR_18785</name>
</gene>
<name>A0A089HSK9_PAEDU</name>
<keyword evidence="2" id="KW-0285">Flavoprotein</keyword>
<reference evidence="6 7" key="1">
    <citation type="submission" date="2014-08" db="EMBL/GenBank/DDBJ databases">
        <title>Comparative genomics of the Paenibacillus odorifer group.</title>
        <authorList>
            <person name="den Bakker H.C."/>
            <person name="Tsai Y.-C."/>
            <person name="Martin N."/>
            <person name="Korlach J."/>
            <person name="Wiedmann M."/>
        </authorList>
    </citation>
    <scope>NUCLEOTIDE SEQUENCE [LARGE SCALE GENOMIC DNA]</scope>
    <source>
        <strain evidence="6 7">DSM 1735</strain>
    </source>
</reference>
<sequence>MRRRLVRPGIYQKVEVGFLQELYSIISDPQRIKTEGIAEKYVTDNLGRLQGTCDALVFPVSTEEVSGVMKWAYANSVQVTPRGAGTNLVGSTVPEHGGIVLDLSLMNRIVELDEDTLTVTVEPGVLLADLQAYVEARGLFYPPDPGEKQATIGGNISTNAGGMRAVKYGVTRDYVRGLTAVLPSGEVIHTGGKVVKDSSGLSLKHLLIGSEGTLGIITECVLKLIPKPAFVMGALVPFDSLKTGIDAVIRLIHENVGPTAIEFMERKVVALGERFMGVSFPYPEASAYILLSFDGNSEGEVRSNAERARQSVVRSGALDFLLLEDKETLDEVWKVRGALVKAVEAVSEQEPVDIVVPINKTADFIAYANKVEQESGVQLISFGHAGDGNVHLCVVRGERDAEAWRKDLKAVMSRIYGKSHELGGLTSGEHGIGLSKKPYFQKATDPAVIAAMKQIKDALDDRHILNTGKIF</sequence>
<accession>A0A089HSK9</accession>
<feature type="domain" description="FAD-binding PCMH-type" evidence="5">
    <location>
        <begin position="49"/>
        <end position="227"/>
    </location>
</feature>
<evidence type="ECO:0000313" key="7">
    <source>
        <dbReference type="Proteomes" id="UP000029409"/>
    </source>
</evidence>
<dbReference type="KEGG" id="pdu:PDUR_18785"/>
<keyword evidence="7" id="KW-1185">Reference proteome</keyword>
<evidence type="ECO:0000313" key="6">
    <source>
        <dbReference type="EMBL" id="AIQ13735.1"/>
    </source>
</evidence>
<dbReference type="Pfam" id="PF02913">
    <property type="entry name" value="FAD-oxidase_C"/>
    <property type="match status" value="1"/>
</dbReference>